<evidence type="ECO:0000313" key="2">
    <source>
        <dbReference type="Proteomes" id="UP000789405"/>
    </source>
</evidence>
<protein>
    <submittedName>
        <fullName evidence="1">9916_t:CDS:1</fullName>
    </submittedName>
</protein>
<comment type="caution">
    <text evidence="1">The sequence shown here is derived from an EMBL/GenBank/DDBJ whole genome shotgun (WGS) entry which is preliminary data.</text>
</comment>
<reference evidence="1" key="1">
    <citation type="submission" date="2021-06" db="EMBL/GenBank/DDBJ databases">
        <authorList>
            <person name="Kallberg Y."/>
            <person name="Tangrot J."/>
            <person name="Rosling A."/>
        </authorList>
    </citation>
    <scope>NUCLEOTIDE SEQUENCE</scope>
    <source>
        <strain evidence="1">MA453B</strain>
    </source>
</reference>
<gene>
    <name evidence="1" type="ORF">DERYTH_LOCUS13347</name>
</gene>
<organism evidence="1 2">
    <name type="scientific">Dentiscutata erythropus</name>
    <dbReference type="NCBI Taxonomy" id="1348616"/>
    <lineage>
        <taxon>Eukaryota</taxon>
        <taxon>Fungi</taxon>
        <taxon>Fungi incertae sedis</taxon>
        <taxon>Mucoromycota</taxon>
        <taxon>Glomeromycotina</taxon>
        <taxon>Glomeromycetes</taxon>
        <taxon>Diversisporales</taxon>
        <taxon>Gigasporaceae</taxon>
        <taxon>Dentiscutata</taxon>
    </lineage>
</organism>
<sequence>MSCSQTIPEEFKKRNGIINYINFMKDLFPSELAFPVKENCLKEYLTRQVEKVEAGNLQARQLAIGQSSVTDRNQFNIQESATPNDARSSLSHGINTSNINSLPTGIDFYTQLQSEQYYTHSYNIKLVKQAIDALGLISNAHRRIVSNHLSNSHINMRELIREMSDAWKHISEADKKFDHLFRFTLTE</sequence>
<name>A0A9N9N6M2_9GLOM</name>
<dbReference type="Proteomes" id="UP000789405">
    <property type="component" value="Unassembled WGS sequence"/>
</dbReference>
<dbReference type="AlphaFoldDB" id="A0A9N9N6M2"/>
<dbReference type="EMBL" id="CAJVPY010009299">
    <property type="protein sequence ID" value="CAG8707001.1"/>
    <property type="molecule type" value="Genomic_DNA"/>
</dbReference>
<accession>A0A9N9N6M2</accession>
<proteinExistence type="predicted"/>
<keyword evidence="2" id="KW-1185">Reference proteome</keyword>
<dbReference type="OrthoDB" id="2394409at2759"/>
<evidence type="ECO:0000313" key="1">
    <source>
        <dbReference type="EMBL" id="CAG8707001.1"/>
    </source>
</evidence>